<dbReference type="Pfam" id="PF02602">
    <property type="entry name" value="HEM4"/>
    <property type="match status" value="1"/>
</dbReference>
<protein>
    <recommendedName>
        <fullName evidence="7 9">Uroporphyrinogen-III synthase</fullName>
        <ecNumber evidence="3 9">4.2.1.75</ecNumber>
    </recommendedName>
</protein>
<dbReference type="GO" id="GO:0006782">
    <property type="term" value="P:protoporphyrinogen IX biosynthetic process"/>
    <property type="evidence" value="ECO:0007669"/>
    <property type="project" value="UniProtKB-UniRule"/>
</dbReference>
<evidence type="ECO:0000256" key="1">
    <source>
        <dbReference type="ARBA" id="ARBA00004772"/>
    </source>
</evidence>
<dbReference type="STRING" id="1610491.AAV94_12835"/>
<dbReference type="InterPro" id="IPR039793">
    <property type="entry name" value="UROS/Hem4"/>
</dbReference>
<keyword evidence="5 9" id="KW-0627">Porphyrin biosynthesis</keyword>
<feature type="domain" description="Tetrapyrrole biosynthesis uroporphyrinogen III synthase" evidence="10">
    <location>
        <begin position="23"/>
        <end position="264"/>
    </location>
</feature>
<dbReference type="EMBL" id="LBNQ01000040">
    <property type="protein sequence ID" value="KKW66951.1"/>
    <property type="molecule type" value="Genomic_DNA"/>
</dbReference>
<comment type="pathway">
    <text evidence="1 9">Porphyrin-containing compound metabolism; protoporphyrin-IX biosynthesis; coproporphyrinogen-III from 5-aminolevulinate: step 3/4.</text>
</comment>
<dbReference type="RefSeq" id="WP_046742615.1">
    <property type="nucleotide sequence ID" value="NZ_LBNQ01000040.1"/>
</dbReference>
<evidence type="ECO:0000256" key="3">
    <source>
        <dbReference type="ARBA" id="ARBA00013109"/>
    </source>
</evidence>
<comment type="function">
    <text evidence="6 9">Catalyzes cyclization of the linear tetrapyrrole, hydroxymethylbilane, to the macrocyclic uroporphyrinogen III.</text>
</comment>
<dbReference type="CDD" id="cd06578">
    <property type="entry name" value="HemD"/>
    <property type="match status" value="1"/>
</dbReference>
<dbReference type="OrthoDB" id="9787650at2"/>
<evidence type="ECO:0000256" key="9">
    <source>
        <dbReference type="RuleBase" id="RU366031"/>
    </source>
</evidence>
<dbReference type="GO" id="GO:0004852">
    <property type="term" value="F:uroporphyrinogen-III synthase activity"/>
    <property type="evidence" value="ECO:0007669"/>
    <property type="project" value="UniProtKB-UniRule"/>
</dbReference>
<dbReference type="InterPro" id="IPR036108">
    <property type="entry name" value="4pyrrol_syn_uPrphyn_synt_sf"/>
</dbReference>
<gene>
    <name evidence="11" type="ORF">AAV94_12835</name>
</gene>
<sequence>MAAHTPSSLPWLILTRPSDQCADWARDLAAYGIRTRQLPLIDIRIRQDADTLRHKQAAVSQLQHFSAIMHVSPNAVRGFWHPEAVDAWRALGPYAPRLWAPGAGTAEALQAAGFTPEAIDQPPADGAADSESLWQVVARQVATGAQVLVLRGGSQHGATTSSPARQGAGRDWLATHIQDAGARAVFLAVYDRLLPRWTAAQRQELLTWLAQRDVMLFSSSEAVRNLAALMPDTSWSAQRAIATHPRIGAAARTLGFGTVADSAPHARAIAKTLQWLGQAPA</sequence>
<evidence type="ECO:0000256" key="7">
    <source>
        <dbReference type="ARBA" id="ARBA00040167"/>
    </source>
</evidence>
<keyword evidence="12" id="KW-1185">Reference proteome</keyword>
<reference evidence="11 12" key="1">
    <citation type="submission" date="2015-05" db="EMBL/GenBank/DDBJ databases">
        <title>Draft genome sequence of Lampropedia sp. CT6, isolated from the microbial mat of a hot water spring, located at Manikaran, India.</title>
        <authorList>
            <person name="Tripathi C."/>
            <person name="Rani P."/>
            <person name="Mahato N.K."/>
            <person name="Lal R."/>
        </authorList>
    </citation>
    <scope>NUCLEOTIDE SEQUENCE [LARGE SCALE GENOMIC DNA]</scope>
    <source>
        <strain evidence="11 12">CT6</strain>
    </source>
</reference>
<evidence type="ECO:0000256" key="2">
    <source>
        <dbReference type="ARBA" id="ARBA00008133"/>
    </source>
</evidence>
<evidence type="ECO:0000256" key="4">
    <source>
        <dbReference type="ARBA" id="ARBA00023239"/>
    </source>
</evidence>
<dbReference type="Gene3D" id="3.40.50.10090">
    <property type="match status" value="2"/>
</dbReference>
<accession>A0A0U1PWU7</accession>
<evidence type="ECO:0000256" key="5">
    <source>
        <dbReference type="ARBA" id="ARBA00023244"/>
    </source>
</evidence>
<dbReference type="AlphaFoldDB" id="A0A0U1PWU7"/>
<name>A0A0U1PWU7_9BURK</name>
<evidence type="ECO:0000313" key="11">
    <source>
        <dbReference type="EMBL" id="KKW66951.1"/>
    </source>
</evidence>
<dbReference type="EC" id="4.2.1.75" evidence="3 9"/>
<comment type="catalytic activity">
    <reaction evidence="8 9">
        <text>hydroxymethylbilane = uroporphyrinogen III + H2O</text>
        <dbReference type="Rhea" id="RHEA:18965"/>
        <dbReference type="ChEBI" id="CHEBI:15377"/>
        <dbReference type="ChEBI" id="CHEBI:57308"/>
        <dbReference type="ChEBI" id="CHEBI:57845"/>
        <dbReference type="EC" id="4.2.1.75"/>
    </reaction>
</comment>
<comment type="similarity">
    <text evidence="2 9">Belongs to the uroporphyrinogen-III synthase family.</text>
</comment>
<keyword evidence="4 9" id="KW-0456">Lyase</keyword>
<organism evidence="11 12">
    <name type="scientific">Lampropedia cohaerens</name>
    <dbReference type="NCBI Taxonomy" id="1610491"/>
    <lineage>
        <taxon>Bacteria</taxon>
        <taxon>Pseudomonadati</taxon>
        <taxon>Pseudomonadota</taxon>
        <taxon>Betaproteobacteria</taxon>
        <taxon>Burkholderiales</taxon>
        <taxon>Comamonadaceae</taxon>
        <taxon>Lampropedia</taxon>
    </lineage>
</organism>
<dbReference type="GO" id="GO:0006780">
    <property type="term" value="P:uroporphyrinogen III biosynthetic process"/>
    <property type="evidence" value="ECO:0007669"/>
    <property type="project" value="UniProtKB-UniRule"/>
</dbReference>
<dbReference type="SUPFAM" id="SSF69618">
    <property type="entry name" value="HemD-like"/>
    <property type="match status" value="1"/>
</dbReference>
<dbReference type="UniPathway" id="UPA00251">
    <property type="reaction ID" value="UER00320"/>
</dbReference>
<comment type="caution">
    <text evidence="11">The sequence shown here is derived from an EMBL/GenBank/DDBJ whole genome shotgun (WGS) entry which is preliminary data.</text>
</comment>
<evidence type="ECO:0000259" key="10">
    <source>
        <dbReference type="Pfam" id="PF02602"/>
    </source>
</evidence>
<evidence type="ECO:0000256" key="8">
    <source>
        <dbReference type="ARBA" id="ARBA00048617"/>
    </source>
</evidence>
<dbReference type="PANTHER" id="PTHR38042:SF1">
    <property type="entry name" value="UROPORPHYRINOGEN-III SYNTHASE, CHLOROPLASTIC"/>
    <property type="match status" value="1"/>
</dbReference>
<dbReference type="PANTHER" id="PTHR38042">
    <property type="entry name" value="UROPORPHYRINOGEN-III SYNTHASE, CHLOROPLASTIC"/>
    <property type="match status" value="1"/>
</dbReference>
<dbReference type="InterPro" id="IPR003754">
    <property type="entry name" value="4pyrrol_synth_uPrphyn_synth"/>
</dbReference>
<proteinExistence type="inferred from homology"/>
<evidence type="ECO:0000313" key="12">
    <source>
        <dbReference type="Proteomes" id="UP000050580"/>
    </source>
</evidence>
<dbReference type="Proteomes" id="UP000050580">
    <property type="component" value="Unassembled WGS sequence"/>
</dbReference>
<evidence type="ECO:0000256" key="6">
    <source>
        <dbReference type="ARBA" id="ARBA00037589"/>
    </source>
</evidence>